<organism evidence="3 4">
    <name type="scientific">Achromobacter ruhlandii</name>
    <dbReference type="NCBI Taxonomy" id="72557"/>
    <lineage>
        <taxon>Bacteria</taxon>
        <taxon>Pseudomonadati</taxon>
        <taxon>Pseudomonadota</taxon>
        <taxon>Betaproteobacteria</taxon>
        <taxon>Burkholderiales</taxon>
        <taxon>Alcaligenaceae</taxon>
        <taxon>Achromobacter</taxon>
    </lineage>
</organism>
<proteinExistence type="predicted"/>
<feature type="chain" id="PRO_5045076855" description="Secreted protein" evidence="2">
    <location>
        <begin position="20"/>
        <end position="85"/>
    </location>
</feature>
<keyword evidence="2" id="KW-0732">Signal</keyword>
<accession>A0ABM8M341</accession>
<dbReference type="Proteomes" id="UP000494161">
    <property type="component" value="Unassembled WGS sequence"/>
</dbReference>
<evidence type="ECO:0000256" key="2">
    <source>
        <dbReference type="SAM" id="SignalP"/>
    </source>
</evidence>
<protein>
    <recommendedName>
        <fullName evidence="5">Secreted protein</fullName>
    </recommendedName>
</protein>
<evidence type="ECO:0000313" key="3">
    <source>
        <dbReference type="EMBL" id="CAB3958658.1"/>
    </source>
</evidence>
<keyword evidence="4" id="KW-1185">Reference proteome</keyword>
<evidence type="ECO:0000313" key="4">
    <source>
        <dbReference type="Proteomes" id="UP000494161"/>
    </source>
</evidence>
<feature type="compositionally biased region" description="Low complexity" evidence="1">
    <location>
        <begin position="70"/>
        <end position="85"/>
    </location>
</feature>
<dbReference type="EMBL" id="CADILJ010000105">
    <property type="protein sequence ID" value="CAB3958658.1"/>
    <property type="molecule type" value="Genomic_DNA"/>
</dbReference>
<evidence type="ECO:0000256" key="1">
    <source>
        <dbReference type="SAM" id="MobiDB-lite"/>
    </source>
</evidence>
<feature type="region of interest" description="Disordered" evidence="1">
    <location>
        <begin position="61"/>
        <end position="85"/>
    </location>
</feature>
<comment type="caution">
    <text evidence="3">The sequence shown here is derived from an EMBL/GenBank/DDBJ whole genome shotgun (WGS) entry which is preliminary data.</text>
</comment>
<reference evidence="3 4" key="1">
    <citation type="submission" date="2020-04" db="EMBL/GenBank/DDBJ databases">
        <authorList>
            <person name="De Canck E."/>
        </authorList>
    </citation>
    <scope>NUCLEOTIDE SEQUENCE [LARGE SCALE GENOMIC DNA]</scope>
    <source>
        <strain evidence="3 4">LMG 7053</strain>
    </source>
</reference>
<gene>
    <name evidence="3" type="ORF">LMG7053_05702</name>
</gene>
<name>A0ABM8M341_9BURK</name>
<feature type="signal peptide" evidence="2">
    <location>
        <begin position="1"/>
        <end position="19"/>
    </location>
</feature>
<sequence length="85" mass="8607">MRWLSLALGLRARATTASAFLSEMVMMSRALRATVTSCGLAASTTAVSRSSLSGVLSCTPSRMSSNAAASFSTPSGSSIWSSGPG</sequence>
<evidence type="ECO:0008006" key="5">
    <source>
        <dbReference type="Google" id="ProtNLM"/>
    </source>
</evidence>